<dbReference type="GO" id="GO:0071013">
    <property type="term" value="C:catalytic step 2 spliceosome"/>
    <property type="evidence" value="ECO:0007669"/>
    <property type="project" value="TreeGrafter"/>
</dbReference>
<dbReference type="SMART" id="SM00543">
    <property type="entry name" value="MIF4G"/>
    <property type="match status" value="1"/>
</dbReference>
<feature type="compositionally biased region" description="Acidic residues" evidence="6">
    <location>
        <begin position="321"/>
        <end position="342"/>
    </location>
</feature>
<keyword evidence="3" id="KW-0507">mRNA processing</keyword>
<feature type="compositionally biased region" description="Polar residues" evidence="6">
    <location>
        <begin position="573"/>
        <end position="587"/>
    </location>
</feature>
<organism evidence="8 9">
    <name type="scientific">Chloropicon primus</name>
    <dbReference type="NCBI Taxonomy" id="1764295"/>
    <lineage>
        <taxon>Eukaryota</taxon>
        <taxon>Viridiplantae</taxon>
        <taxon>Chlorophyta</taxon>
        <taxon>Chloropicophyceae</taxon>
        <taxon>Chloropicales</taxon>
        <taxon>Chloropicaceae</taxon>
        <taxon>Chloropicon</taxon>
    </lineage>
</organism>
<dbReference type="PROSITE" id="PS51366">
    <property type="entry name" value="MI"/>
    <property type="match status" value="1"/>
</dbReference>
<dbReference type="PANTHER" id="PTHR18034:SF3">
    <property type="entry name" value="PRE-MRNA-SPLICING FACTOR CWC22 HOMOLOG"/>
    <property type="match status" value="1"/>
</dbReference>
<feature type="region of interest" description="Disordered" evidence="6">
    <location>
        <begin position="307"/>
        <end position="360"/>
    </location>
</feature>
<dbReference type="Pfam" id="PF02854">
    <property type="entry name" value="MIF4G"/>
    <property type="match status" value="1"/>
</dbReference>
<dbReference type="SMART" id="SM00544">
    <property type="entry name" value="MA3"/>
    <property type="match status" value="1"/>
</dbReference>
<evidence type="ECO:0000256" key="1">
    <source>
        <dbReference type="ARBA" id="ARBA00004123"/>
    </source>
</evidence>
<sequence length="638" mass="71495">MVTRARDGSPSEGEGRKRRRSEAQEAKVPSTRKASAAARGGVYIPPFKLAQMMKEVGPDKQSESYQRLAWDALRKSINGLVNKVNKGNLKEILPEIFGENLVRGKGLFVRSLMKSQMASPAFTNVYASLVAVINTKFPEIGELLVTRVVLQFRRAYKRNDKPICTAACKFIAHLVNQQVEHELLALEILALLLENPSNDSVELAVTFVKEVGAMLLEVSPKGLHSVFERFRGILHEGEIHKRVQFIIEGLFTVRKTSFEDFPAVLQELDLVEIDDQITHELSLEDKLDAQSGLDVFKLDPNFEESEREYGKMKKEILGESSSEEEDSDGEGSEEEDSEEERDEGPPPTAAPVVTDAGGAGITDMTETDLVNLRRSIYLTIMSALDFEEAGHKLMKIKIPEGKEDELSSMIIECCSQERTYVKYYGLLAHRFCQVRRVYQDCFAEAFHKQYKTIHRLETNKLRNVAKLFAHLLETDGLPWSVLTAIKITEDDTTSSSRIFIKILFQELAASLGLKTLNERLQERSAVSSGWYDGVFPKNLPKDTRFSINFFTSIGLGGLTDDMRAHLKNLPKTIMQNKQPNPVPSSRPQKNKGGRSDSCSYSGSYSYSGSSYSYSYSYSGSYSYSDTADSGEGRKKGKK</sequence>
<evidence type="ECO:0000313" key="8">
    <source>
        <dbReference type="EMBL" id="QDZ23687.1"/>
    </source>
</evidence>
<proteinExistence type="inferred from homology"/>
<evidence type="ECO:0000256" key="6">
    <source>
        <dbReference type="SAM" id="MobiDB-lite"/>
    </source>
</evidence>
<dbReference type="InterPro" id="IPR016024">
    <property type="entry name" value="ARM-type_fold"/>
</dbReference>
<feature type="region of interest" description="Disordered" evidence="6">
    <location>
        <begin position="1"/>
        <end position="37"/>
    </location>
</feature>
<dbReference type="PANTHER" id="PTHR18034">
    <property type="entry name" value="CELL CYCLE CONTROL PROTEIN CWF22-RELATED"/>
    <property type="match status" value="1"/>
</dbReference>
<protein>
    <submittedName>
        <fullName evidence="8">Pre-mRNA-splicing factor Cwc22</fullName>
    </submittedName>
</protein>
<keyword evidence="9" id="KW-1185">Reference proteome</keyword>
<feature type="compositionally biased region" description="Basic and acidic residues" evidence="6">
    <location>
        <begin position="307"/>
        <end position="317"/>
    </location>
</feature>
<comment type="subcellular location">
    <subcellularLocation>
        <location evidence="1">Nucleus</location>
    </subcellularLocation>
</comment>
<feature type="compositionally biased region" description="Basic and acidic residues" evidence="6">
    <location>
        <begin position="1"/>
        <end position="25"/>
    </location>
</feature>
<evidence type="ECO:0000256" key="4">
    <source>
        <dbReference type="ARBA" id="ARBA00023187"/>
    </source>
</evidence>
<evidence type="ECO:0000313" key="9">
    <source>
        <dbReference type="Proteomes" id="UP000316726"/>
    </source>
</evidence>
<dbReference type="AlphaFoldDB" id="A0A5B8MTM4"/>
<dbReference type="GO" id="GO:0003723">
    <property type="term" value="F:RNA binding"/>
    <property type="evidence" value="ECO:0007669"/>
    <property type="project" value="InterPro"/>
</dbReference>
<dbReference type="SUPFAM" id="SSF48371">
    <property type="entry name" value="ARM repeat"/>
    <property type="match status" value="1"/>
</dbReference>
<keyword evidence="5" id="KW-0539">Nucleus</keyword>
<reference evidence="8 9" key="1">
    <citation type="submission" date="2018-07" db="EMBL/GenBank/DDBJ databases">
        <title>The complete nuclear genome of the prasinophyte Chloropicon primus (CCMP1205).</title>
        <authorList>
            <person name="Pombert J.-F."/>
            <person name="Otis C."/>
            <person name="Turmel M."/>
            <person name="Lemieux C."/>
        </authorList>
    </citation>
    <scope>NUCLEOTIDE SEQUENCE [LARGE SCALE GENOMIC DNA]</scope>
    <source>
        <strain evidence="8 9">CCMP1205</strain>
    </source>
</reference>
<feature type="domain" description="MI" evidence="7">
    <location>
        <begin position="371"/>
        <end position="487"/>
    </location>
</feature>
<dbReference type="EMBL" id="CP031044">
    <property type="protein sequence ID" value="QDZ23687.1"/>
    <property type="molecule type" value="Genomic_DNA"/>
</dbReference>
<dbReference type="FunFam" id="1.25.40.180:FF:000004">
    <property type="entry name" value="pre-mRNA-splicing factor CWC22 homolog"/>
    <property type="match status" value="1"/>
</dbReference>
<dbReference type="InterPro" id="IPR003890">
    <property type="entry name" value="MIF4G-like_typ-3"/>
</dbReference>
<dbReference type="STRING" id="1764295.A0A5B8MTM4"/>
<accession>A0A5B8MTM4</accession>
<dbReference type="Pfam" id="PF02847">
    <property type="entry name" value="MA3"/>
    <property type="match status" value="1"/>
</dbReference>
<gene>
    <name evidence="8" type="ORF">A3770_11p62050</name>
</gene>
<keyword evidence="4" id="KW-0508">mRNA splicing</keyword>
<dbReference type="InterPro" id="IPR050781">
    <property type="entry name" value="CWC22_splicing_factor"/>
</dbReference>
<evidence type="ECO:0000256" key="5">
    <source>
        <dbReference type="ARBA" id="ARBA00023242"/>
    </source>
</evidence>
<dbReference type="GO" id="GO:0000398">
    <property type="term" value="P:mRNA splicing, via spliceosome"/>
    <property type="evidence" value="ECO:0007669"/>
    <property type="project" value="TreeGrafter"/>
</dbReference>
<feature type="region of interest" description="Disordered" evidence="6">
    <location>
        <begin position="571"/>
        <end position="607"/>
    </location>
</feature>
<dbReference type="Gene3D" id="1.25.40.180">
    <property type="match status" value="1"/>
</dbReference>
<dbReference type="InterPro" id="IPR003891">
    <property type="entry name" value="Initiation_fac_eIF4g_MI"/>
</dbReference>
<evidence type="ECO:0000256" key="2">
    <source>
        <dbReference type="ARBA" id="ARBA00006856"/>
    </source>
</evidence>
<comment type="similarity">
    <text evidence="2">Belongs to the CWC22 family.</text>
</comment>
<evidence type="ECO:0000256" key="3">
    <source>
        <dbReference type="ARBA" id="ARBA00022664"/>
    </source>
</evidence>
<dbReference type="Proteomes" id="UP000316726">
    <property type="component" value="Chromosome 11"/>
</dbReference>
<name>A0A5B8MTM4_9CHLO</name>
<evidence type="ECO:0000259" key="7">
    <source>
        <dbReference type="PROSITE" id="PS51366"/>
    </source>
</evidence>
<dbReference type="OrthoDB" id="1924287at2759"/>